<comment type="caution">
    <text evidence="1">The sequence shown here is derived from an EMBL/GenBank/DDBJ whole genome shotgun (WGS) entry which is preliminary data.</text>
</comment>
<organism evidence="1 2">
    <name type="scientific">Protofrankia coriariae</name>
    <dbReference type="NCBI Taxonomy" id="1562887"/>
    <lineage>
        <taxon>Bacteria</taxon>
        <taxon>Bacillati</taxon>
        <taxon>Actinomycetota</taxon>
        <taxon>Actinomycetes</taxon>
        <taxon>Frankiales</taxon>
        <taxon>Frankiaceae</taxon>
        <taxon>Protofrankia</taxon>
    </lineage>
</organism>
<evidence type="ECO:0000313" key="2">
    <source>
        <dbReference type="Proteomes" id="UP000035425"/>
    </source>
</evidence>
<evidence type="ECO:0008006" key="3">
    <source>
        <dbReference type="Google" id="ProtNLM"/>
    </source>
</evidence>
<sequence length="127" mass="14484">MASSDRSTVRIEGLDRLARRLADLGNEVNEAVRRAVRTTAEEVRRDTQAQVRVDTGGLLHNVDIEYEQDGLVAEVGWLGDRTPYYYAAFHEEGTAKIRKRPALRPAAEAAREVLKEQLRVEIRRELR</sequence>
<dbReference type="Pfam" id="PF04883">
    <property type="entry name" value="HK97-gp10_like"/>
    <property type="match status" value="1"/>
</dbReference>
<gene>
    <name evidence="1" type="ORF">FrCorBMG51_11145</name>
</gene>
<dbReference type="NCBIfam" id="TIGR01725">
    <property type="entry name" value="phge_HK97_gp10"/>
    <property type="match status" value="1"/>
</dbReference>
<proteinExistence type="predicted"/>
<reference evidence="1 2" key="1">
    <citation type="submission" date="2014-12" db="EMBL/GenBank/DDBJ databases">
        <title>Frankia sp. BMG5.1 draft genome.</title>
        <authorList>
            <person name="Gtari M."/>
            <person name="Ghodhbane-Gtari F."/>
            <person name="Nouioui I."/>
            <person name="Ktari A."/>
            <person name="Hezbri K."/>
            <person name="Mimouni W."/>
            <person name="Sbissi I."/>
            <person name="Ayari A."/>
            <person name="Yamanaka T."/>
            <person name="Normand P."/>
            <person name="Tisa L.S."/>
            <person name="Boudabous A."/>
        </authorList>
    </citation>
    <scope>NUCLEOTIDE SEQUENCE [LARGE SCALE GENOMIC DNA]</scope>
    <source>
        <strain evidence="1 2">BMG5.1</strain>
    </source>
</reference>
<dbReference type="Proteomes" id="UP000035425">
    <property type="component" value="Unassembled WGS sequence"/>
</dbReference>
<accession>A0ABR5F4C4</accession>
<dbReference type="RefSeq" id="WP_047222942.1">
    <property type="nucleotide sequence ID" value="NZ_JWIO01000014.1"/>
</dbReference>
<name>A0ABR5F4C4_9ACTN</name>
<dbReference type="EMBL" id="JWIO01000014">
    <property type="protein sequence ID" value="KLL11582.1"/>
    <property type="molecule type" value="Genomic_DNA"/>
</dbReference>
<keyword evidence="2" id="KW-1185">Reference proteome</keyword>
<dbReference type="InterPro" id="IPR010064">
    <property type="entry name" value="HK97-gp10_tail"/>
</dbReference>
<evidence type="ECO:0000313" key="1">
    <source>
        <dbReference type="EMBL" id="KLL11582.1"/>
    </source>
</evidence>
<protein>
    <recommendedName>
        <fullName evidence="3">Phage protein, HK97 gp10 family</fullName>
    </recommendedName>
</protein>